<gene>
    <name evidence="1" type="ORF">GCM10025865_29280</name>
</gene>
<evidence type="ECO:0000313" key="1">
    <source>
        <dbReference type="EMBL" id="BDZ43629.1"/>
    </source>
</evidence>
<evidence type="ECO:0000313" key="2">
    <source>
        <dbReference type="Proteomes" id="UP001321475"/>
    </source>
</evidence>
<keyword evidence="2" id="KW-1185">Reference proteome</keyword>
<dbReference type="Proteomes" id="UP001321475">
    <property type="component" value="Chromosome"/>
</dbReference>
<accession>A0ABN6XFR5</accession>
<sequence length="125" mass="13220">MRALLVCSSCSGAATQLARAEQLETLVEELFELLHRAALEEHVPVRARRLAGLRLGTLGVAEQGLLAAAALPDRGDLGLGGEREDDRVPVGAVVVRLEAGAKSTPSSVSIDLEPMLIPRNERSGM</sequence>
<name>A0ABN6XFR5_9CELL</name>
<dbReference type="EMBL" id="AP027729">
    <property type="protein sequence ID" value="BDZ43629.1"/>
    <property type="molecule type" value="Genomic_DNA"/>
</dbReference>
<reference evidence="2" key="1">
    <citation type="journal article" date="2019" name="Int. J. Syst. Evol. Microbiol.">
        <title>The Global Catalogue of Microorganisms (GCM) 10K type strain sequencing project: providing services to taxonomists for standard genome sequencing and annotation.</title>
        <authorList>
            <consortium name="The Broad Institute Genomics Platform"/>
            <consortium name="The Broad Institute Genome Sequencing Center for Infectious Disease"/>
            <person name="Wu L."/>
            <person name="Ma J."/>
        </authorList>
    </citation>
    <scope>NUCLEOTIDE SEQUENCE [LARGE SCALE GENOMIC DNA]</scope>
    <source>
        <strain evidence="2">NBRC 108565</strain>
    </source>
</reference>
<evidence type="ECO:0008006" key="3">
    <source>
        <dbReference type="Google" id="ProtNLM"/>
    </source>
</evidence>
<protein>
    <recommendedName>
        <fullName evidence="3">Secreted protein</fullName>
    </recommendedName>
</protein>
<proteinExistence type="predicted"/>
<organism evidence="1 2">
    <name type="scientific">Paraoerskovia sediminicola</name>
    <dbReference type="NCBI Taxonomy" id="1138587"/>
    <lineage>
        <taxon>Bacteria</taxon>
        <taxon>Bacillati</taxon>
        <taxon>Actinomycetota</taxon>
        <taxon>Actinomycetes</taxon>
        <taxon>Micrococcales</taxon>
        <taxon>Cellulomonadaceae</taxon>
        <taxon>Paraoerskovia</taxon>
    </lineage>
</organism>